<dbReference type="InterPro" id="IPR059054">
    <property type="entry name" value="Inh_N"/>
</dbReference>
<gene>
    <name evidence="3" type="ORF">ECTP4_00529</name>
</gene>
<name>A0A0F6THC6_9CAUD</name>
<feature type="region of interest" description="Disordered" evidence="1">
    <location>
        <begin position="178"/>
        <end position="252"/>
    </location>
</feature>
<proteinExistence type="predicted"/>
<reference evidence="3 4" key="1">
    <citation type="journal article" date="2015" name="BMC Genomics">
        <title>Analysis of whole genome sequencing for the Escherichia coli O157:H7 typing phages.</title>
        <authorList>
            <person name="Cowley L.A."/>
            <person name="Beckett S.J."/>
            <person name="Chase-Topping M."/>
            <person name="Perry N."/>
            <person name="Dallman T.J."/>
            <person name="Gally D.L."/>
            <person name="Jenkins C."/>
        </authorList>
    </citation>
    <scope>NUCLEOTIDE SEQUENCE [LARGE SCALE GENOMIC DNA]</scope>
</reference>
<sequence length="284" mass="31025">MKRAVYPVEYDPLLRVFNNQLSFYQFLAQYNPEINVGLSALLPPTEFVIGSVHYPCRTIVDFFEKIAKHTGLPIDTGISTIRMGVILLFFTENLDESTLTLQSGDVNITLTPSVFKEVDAAFKVSVAEGHLWDPEGMPKKVTINDEQCDVAYAEDTQTFTIEWPKKRSQVVNLGLTSTVAPEPEPEPEPPVGPTEPGGGSEESPGPTAPDGTEGTKQDPEQAQESRSSGNDIDAILQQASALNNEDDKSGSKDALQTFAKEHGVTLSKAKTFQNMMKDFEAALA</sequence>
<evidence type="ECO:0000256" key="1">
    <source>
        <dbReference type="SAM" id="MobiDB-lite"/>
    </source>
</evidence>
<evidence type="ECO:0000313" key="3">
    <source>
        <dbReference type="EMBL" id="AKE45407.1"/>
    </source>
</evidence>
<evidence type="ECO:0000313" key="4">
    <source>
        <dbReference type="Proteomes" id="UP000260388"/>
    </source>
</evidence>
<dbReference type="EMBL" id="KP869102">
    <property type="protein sequence ID" value="AKE45407.1"/>
    <property type="molecule type" value="Genomic_DNA"/>
</dbReference>
<feature type="compositionally biased region" description="Polar residues" evidence="1">
    <location>
        <begin position="220"/>
        <end position="230"/>
    </location>
</feature>
<feature type="domain" description="Inh N-terminal" evidence="2">
    <location>
        <begin position="232"/>
        <end position="283"/>
    </location>
</feature>
<dbReference type="Pfam" id="PF26097">
    <property type="entry name" value="Phage_Inh_N"/>
    <property type="match status" value="1"/>
</dbReference>
<protein>
    <recommendedName>
        <fullName evidence="2">Inh N-terminal domain-containing protein</fullName>
    </recommendedName>
</protein>
<accession>A0A0F6THC6</accession>
<organism evidence="3 4">
    <name type="scientific">Escherichia coli O157 typing phage 4</name>
    <dbReference type="NCBI Taxonomy" id="1508679"/>
    <lineage>
        <taxon>Viruses</taxon>
        <taxon>Duplodnaviria</taxon>
        <taxon>Heunggongvirae</taxon>
        <taxon>Uroviricota</taxon>
        <taxon>Caudoviricetes</taxon>
        <taxon>Vequintavirinae</taxon>
        <taxon>Vequintavirus</taxon>
        <taxon>Vequintavirus JES2013</taxon>
    </lineage>
</organism>
<dbReference type="Proteomes" id="UP000260388">
    <property type="component" value="Segment"/>
</dbReference>
<evidence type="ECO:0000259" key="2">
    <source>
        <dbReference type="Pfam" id="PF26097"/>
    </source>
</evidence>